<evidence type="ECO:0000313" key="9">
    <source>
        <dbReference type="Proteomes" id="UP000638560"/>
    </source>
</evidence>
<dbReference type="InterPro" id="IPR039420">
    <property type="entry name" value="WalR-like"/>
</dbReference>
<dbReference type="CDD" id="cd06170">
    <property type="entry name" value="LuxR_C_like"/>
    <property type="match status" value="1"/>
</dbReference>
<sequence>MTRVLVVDDQVLIRAGLAALISAAPGLEVVGQAENGHVATVLAPTCRPDVILMDIRMPVLDGVKATERILTAAGAAATGPPSGAPVPRILVLTTFDLDEYVFAALRAGASGFLLKEVAPDRLLAAIELVADGDTLFAPSVTRRLIEAYTRSHKAQRIPAVDLSLLTARETEVLRLVAKGMSNGDIADFLVLSEATVKTHLNRCMTKLDLSSRAQAVVIAYEAGLVVPARRGGPWQ</sequence>
<dbReference type="CDD" id="cd17535">
    <property type="entry name" value="REC_NarL-like"/>
    <property type="match status" value="1"/>
</dbReference>
<name>A0ABS0GQI6_9ACTN</name>
<dbReference type="Proteomes" id="UP000638560">
    <property type="component" value="Unassembled WGS sequence"/>
</dbReference>
<protein>
    <submittedName>
        <fullName evidence="8">Response regulator transcription factor</fullName>
    </submittedName>
</protein>
<keyword evidence="3" id="KW-0238">DNA-binding</keyword>
<evidence type="ECO:0000256" key="5">
    <source>
        <dbReference type="PROSITE-ProRule" id="PRU00169"/>
    </source>
</evidence>
<dbReference type="SMART" id="SM00448">
    <property type="entry name" value="REC"/>
    <property type="match status" value="1"/>
</dbReference>
<feature type="modified residue" description="4-aspartylphosphate" evidence="5">
    <location>
        <position position="54"/>
    </location>
</feature>
<dbReference type="RefSeq" id="WP_196200101.1">
    <property type="nucleotide sequence ID" value="NZ_JADPUN010000076.1"/>
</dbReference>
<dbReference type="SMART" id="SM00421">
    <property type="entry name" value="HTH_LUXR"/>
    <property type="match status" value="1"/>
</dbReference>
<dbReference type="PROSITE" id="PS50043">
    <property type="entry name" value="HTH_LUXR_2"/>
    <property type="match status" value="1"/>
</dbReference>
<keyword evidence="1 5" id="KW-0597">Phosphoprotein</keyword>
<dbReference type="InterPro" id="IPR016032">
    <property type="entry name" value="Sig_transdc_resp-reg_C-effctor"/>
</dbReference>
<dbReference type="Pfam" id="PF00196">
    <property type="entry name" value="GerE"/>
    <property type="match status" value="1"/>
</dbReference>
<dbReference type="InterPro" id="IPR058245">
    <property type="entry name" value="NreC/VraR/RcsB-like_REC"/>
</dbReference>
<dbReference type="Pfam" id="PF00072">
    <property type="entry name" value="Response_reg"/>
    <property type="match status" value="1"/>
</dbReference>
<accession>A0ABS0GQI6</accession>
<evidence type="ECO:0000313" key="8">
    <source>
        <dbReference type="EMBL" id="MBF9128450.1"/>
    </source>
</evidence>
<evidence type="ECO:0000259" key="7">
    <source>
        <dbReference type="PROSITE" id="PS50110"/>
    </source>
</evidence>
<reference evidence="8 9" key="1">
    <citation type="submission" date="2020-11" db="EMBL/GenBank/DDBJ databases">
        <title>A novel isolate from a Black sea contaminated sediment with potential to produce alkanes: Plantactinospora alkalitolerans sp. nov.</title>
        <authorList>
            <person name="Carro L."/>
            <person name="Veyisoglu A."/>
            <person name="Guven K."/>
            <person name="Schumann P."/>
            <person name="Klenk H.-P."/>
            <person name="Sahin N."/>
        </authorList>
    </citation>
    <scope>NUCLEOTIDE SEQUENCE [LARGE SCALE GENOMIC DNA]</scope>
    <source>
        <strain evidence="8 9">S1510</strain>
    </source>
</reference>
<keyword evidence="2" id="KW-0805">Transcription regulation</keyword>
<evidence type="ECO:0000256" key="2">
    <source>
        <dbReference type="ARBA" id="ARBA00023015"/>
    </source>
</evidence>
<feature type="domain" description="HTH luxR-type" evidence="6">
    <location>
        <begin position="158"/>
        <end position="223"/>
    </location>
</feature>
<dbReference type="InterPro" id="IPR001789">
    <property type="entry name" value="Sig_transdc_resp-reg_receiver"/>
</dbReference>
<feature type="domain" description="Response regulatory" evidence="7">
    <location>
        <begin position="3"/>
        <end position="130"/>
    </location>
</feature>
<organism evidence="8 9">
    <name type="scientific">Plantactinospora alkalitolerans</name>
    <dbReference type="NCBI Taxonomy" id="2789879"/>
    <lineage>
        <taxon>Bacteria</taxon>
        <taxon>Bacillati</taxon>
        <taxon>Actinomycetota</taxon>
        <taxon>Actinomycetes</taxon>
        <taxon>Micromonosporales</taxon>
        <taxon>Micromonosporaceae</taxon>
        <taxon>Plantactinospora</taxon>
    </lineage>
</organism>
<dbReference type="PRINTS" id="PR00038">
    <property type="entry name" value="HTHLUXR"/>
</dbReference>
<keyword evidence="4" id="KW-0804">Transcription</keyword>
<evidence type="ECO:0000259" key="6">
    <source>
        <dbReference type="PROSITE" id="PS50043"/>
    </source>
</evidence>
<dbReference type="InterPro" id="IPR000792">
    <property type="entry name" value="Tscrpt_reg_LuxR_C"/>
</dbReference>
<dbReference type="SUPFAM" id="SSF52172">
    <property type="entry name" value="CheY-like"/>
    <property type="match status" value="1"/>
</dbReference>
<dbReference type="Gene3D" id="3.40.50.2300">
    <property type="match status" value="1"/>
</dbReference>
<keyword evidence="9" id="KW-1185">Reference proteome</keyword>
<proteinExistence type="predicted"/>
<dbReference type="SUPFAM" id="SSF46894">
    <property type="entry name" value="C-terminal effector domain of the bipartite response regulators"/>
    <property type="match status" value="1"/>
</dbReference>
<evidence type="ECO:0000256" key="1">
    <source>
        <dbReference type="ARBA" id="ARBA00022553"/>
    </source>
</evidence>
<dbReference type="EMBL" id="JADPUN010000076">
    <property type="protein sequence ID" value="MBF9128450.1"/>
    <property type="molecule type" value="Genomic_DNA"/>
</dbReference>
<evidence type="ECO:0000256" key="4">
    <source>
        <dbReference type="ARBA" id="ARBA00023163"/>
    </source>
</evidence>
<dbReference type="InterPro" id="IPR011006">
    <property type="entry name" value="CheY-like_superfamily"/>
</dbReference>
<dbReference type="PANTHER" id="PTHR43214:SF24">
    <property type="entry name" value="TRANSCRIPTIONAL REGULATORY PROTEIN NARL-RELATED"/>
    <property type="match status" value="1"/>
</dbReference>
<comment type="caution">
    <text evidence="8">The sequence shown here is derived from an EMBL/GenBank/DDBJ whole genome shotgun (WGS) entry which is preliminary data.</text>
</comment>
<dbReference type="PANTHER" id="PTHR43214">
    <property type="entry name" value="TWO-COMPONENT RESPONSE REGULATOR"/>
    <property type="match status" value="1"/>
</dbReference>
<evidence type="ECO:0000256" key="3">
    <source>
        <dbReference type="ARBA" id="ARBA00023125"/>
    </source>
</evidence>
<dbReference type="PROSITE" id="PS50110">
    <property type="entry name" value="RESPONSE_REGULATORY"/>
    <property type="match status" value="1"/>
</dbReference>
<gene>
    <name evidence="8" type="ORF">I0C86_05510</name>
</gene>